<evidence type="ECO:0000313" key="5">
    <source>
        <dbReference type="Proteomes" id="UP000586042"/>
    </source>
</evidence>
<evidence type="ECO:0000259" key="3">
    <source>
        <dbReference type="Pfam" id="PF03703"/>
    </source>
</evidence>
<keyword evidence="2" id="KW-0812">Transmembrane</keyword>
<evidence type="ECO:0000313" key="4">
    <source>
        <dbReference type="EMBL" id="NUW30867.1"/>
    </source>
</evidence>
<dbReference type="PANTHER" id="PTHR34473:SF3">
    <property type="entry name" value="TRANSMEMBRANE PROTEIN-RELATED"/>
    <property type="match status" value="1"/>
</dbReference>
<feature type="transmembrane region" description="Helical" evidence="2">
    <location>
        <begin position="104"/>
        <end position="124"/>
    </location>
</feature>
<feature type="domain" description="YdbS-like PH" evidence="3">
    <location>
        <begin position="127"/>
        <end position="203"/>
    </location>
</feature>
<dbReference type="PANTHER" id="PTHR34473">
    <property type="entry name" value="UPF0699 TRANSMEMBRANE PROTEIN YDBS"/>
    <property type="match status" value="1"/>
</dbReference>
<keyword evidence="5" id="KW-1185">Reference proteome</keyword>
<protein>
    <submittedName>
        <fullName evidence="4">PH domain-containing protein</fullName>
    </submittedName>
</protein>
<keyword evidence="2" id="KW-0472">Membrane</keyword>
<feature type="region of interest" description="Disordered" evidence="1">
    <location>
        <begin position="1"/>
        <end position="33"/>
    </location>
</feature>
<organism evidence="4 5">
    <name type="scientific">Nonomuraea montanisoli</name>
    <dbReference type="NCBI Taxonomy" id="2741721"/>
    <lineage>
        <taxon>Bacteria</taxon>
        <taxon>Bacillati</taxon>
        <taxon>Actinomycetota</taxon>
        <taxon>Actinomycetes</taxon>
        <taxon>Streptosporangiales</taxon>
        <taxon>Streptosporangiaceae</taxon>
        <taxon>Nonomuraea</taxon>
    </lineage>
</organism>
<accession>A0A7Y6I373</accession>
<evidence type="ECO:0000256" key="2">
    <source>
        <dbReference type="SAM" id="Phobius"/>
    </source>
</evidence>
<dbReference type="InterPro" id="IPR005182">
    <property type="entry name" value="YdbS-like_PH"/>
</dbReference>
<dbReference type="Proteomes" id="UP000586042">
    <property type="component" value="Unassembled WGS sequence"/>
</dbReference>
<feature type="compositionally biased region" description="Gly residues" evidence="1">
    <location>
        <begin position="24"/>
        <end position="33"/>
    </location>
</feature>
<dbReference type="AlphaFoldDB" id="A0A7Y6I373"/>
<evidence type="ECO:0000256" key="1">
    <source>
        <dbReference type="SAM" id="MobiDB-lite"/>
    </source>
</evidence>
<reference evidence="4 5" key="1">
    <citation type="submission" date="2020-06" db="EMBL/GenBank/DDBJ databases">
        <title>Nonomuraea sp. SMC257, a novel actinomycete isolated from soil.</title>
        <authorList>
            <person name="Chanama M."/>
        </authorList>
    </citation>
    <scope>NUCLEOTIDE SEQUENCE [LARGE SCALE GENOMIC DNA]</scope>
    <source>
        <strain evidence="4 5">SMC257</strain>
    </source>
</reference>
<keyword evidence="2" id="KW-1133">Transmembrane helix</keyword>
<comment type="caution">
    <text evidence="4">The sequence shown here is derived from an EMBL/GenBank/DDBJ whole genome shotgun (WGS) entry which is preliminary data.</text>
</comment>
<dbReference type="EMBL" id="JABWGN010000002">
    <property type="protein sequence ID" value="NUW30867.1"/>
    <property type="molecule type" value="Genomic_DNA"/>
</dbReference>
<proteinExistence type="predicted"/>
<sequence length="216" mass="23487">MVKRPKGARNPTSRPCIRRRARGEAGGGSGGDRPGAARLKLVCVTATGPLRDPAHRVSPKAVRLWLMEALIAFVLLVGGSFLAGRWVGGSGWPWVPDWFAARPWLLPVAVGVLTTPFLLAEPFVRYAVHRWELSGDVVYARTGFLTREWVFVPVSRIQTVDKAQGWLERALGLATLEIRTASHAGSSTIKGLDYAVAAGLAERLANRAEQLRDDAT</sequence>
<name>A0A7Y6I373_9ACTN</name>
<gene>
    <name evidence="4" type="ORF">HTZ77_05475</name>
</gene>
<feature type="transmembrane region" description="Helical" evidence="2">
    <location>
        <begin position="64"/>
        <end position="84"/>
    </location>
</feature>
<dbReference type="Pfam" id="PF03703">
    <property type="entry name" value="bPH_2"/>
    <property type="match status" value="1"/>
</dbReference>